<organism evidence="1">
    <name type="scientific">Setaria italica</name>
    <name type="common">Foxtail millet</name>
    <name type="synonym">Panicum italicum</name>
    <dbReference type="NCBI Taxonomy" id="4555"/>
    <lineage>
        <taxon>Eukaryota</taxon>
        <taxon>Viridiplantae</taxon>
        <taxon>Streptophyta</taxon>
        <taxon>Embryophyta</taxon>
        <taxon>Tracheophyta</taxon>
        <taxon>Spermatophyta</taxon>
        <taxon>Magnoliopsida</taxon>
        <taxon>Liliopsida</taxon>
        <taxon>Poales</taxon>
        <taxon>Poaceae</taxon>
        <taxon>PACMAD clade</taxon>
        <taxon>Panicoideae</taxon>
        <taxon>Panicodae</taxon>
        <taxon>Paniceae</taxon>
        <taxon>Cenchrinae</taxon>
        <taxon>Setaria</taxon>
    </lineage>
</organism>
<reference evidence="1" key="1">
    <citation type="journal article" date="2012" name="Nat. Biotechnol.">
        <title>Reference genome sequence of the model plant Setaria.</title>
        <authorList>
            <person name="Bennetzen J.L."/>
            <person name="Schmutz J."/>
            <person name="Wang H."/>
            <person name="Percifield R."/>
            <person name="Hawkins J."/>
            <person name="Pontaroli A.C."/>
            <person name="Estep M."/>
            <person name="Feng L."/>
            <person name="Vaughn J.N."/>
            <person name="Grimwood J."/>
            <person name="Jenkins J."/>
            <person name="Barry K."/>
            <person name="Lindquist E."/>
            <person name="Hellsten U."/>
            <person name="Deshpande S."/>
            <person name="Wang X."/>
            <person name="Wu X."/>
            <person name="Mitros T."/>
            <person name="Triplett J."/>
            <person name="Yang X."/>
            <person name="Ye C.Y."/>
            <person name="Mauro-Herrera M."/>
            <person name="Wang L."/>
            <person name="Li P."/>
            <person name="Sharma M."/>
            <person name="Sharma R."/>
            <person name="Ronald P.C."/>
            <person name="Panaud O."/>
            <person name="Kellogg E.A."/>
            <person name="Brutnell T.P."/>
            <person name="Doust A.N."/>
            <person name="Tuskan G.A."/>
            <person name="Rokhsar D."/>
            <person name="Devos K.M."/>
        </authorList>
    </citation>
    <scope>NUCLEOTIDE SEQUENCE [LARGE SCALE GENOMIC DNA]</scope>
    <source>
        <strain evidence="1">Yugu1</strain>
    </source>
</reference>
<evidence type="ECO:0000313" key="1">
    <source>
        <dbReference type="EMBL" id="RCV04839.1"/>
    </source>
</evidence>
<accession>A0A368PGP7</accession>
<protein>
    <submittedName>
        <fullName evidence="1">Uncharacterized protein</fullName>
    </submittedName>
</protein>
<proteinExistence type="predicted"/>
<gene>
    <name evidence="1" type="ORF">SETIT_1G033300v2</name>
</gene>
<name>A0A368PGP7_SETIT</name>
<sequence>MGSTRQQYGRMLALLVGQEPGDQRYHTNYTSTPNQSCCRHPRAAACRCCADARSSPCAWPLARAAVPDSPCCPAVVASSPASPPPPALGNERTVWVWGVGVGVCVRVSAWL</sequence>
<reference evidence="1" key="2">
    <citation type="submission" date="2015-07" db="EMBL/GenBank/DDBJ databases">
        <authorList>
            <person name="Noorani M."/>
        </authorList>
    </citation>
    <scope>NUCLEOTIDE SEQUENCE</scope>
    <source>
        <strain evidence="1">Yugu1</strain>
    </source>
</reference>
<dbReference type="EMBL" id="CM003528">
    <property type="protein sequence ID" value="RCV04839.1"/>
    <property type="molecule type" value="Genomic_DNA"/>
</dbReference>
<dbReference type="AlphaFoldDB" id="A0A368PGP7"/>